<evidence type="ECO:0000313" key="2">
    <source>
        <dbReference type="EMBL" id="QKJ66250.1"/>
    </source>
</evidence>
<feature type="transmembrane region" description="Helical" evidence="1">
    <location>
        <begin position="36"/>
        <end position="53"/>
    </location>
</feature>
<proteinExistence type="predicted"/>
<protein>
    <submittedName>
        <fullName evidence="2">Uncharacterized protein</fullName>
    </submittedName>
</protein>
<name>A0A6M8SS26_9NEIS</name>
<sequence>MHRFALQKLYEAMLVDHFGGSLLHNRGREQGDWFRFWRIFEFYLFVLPVAYSLQKKMEMRSA</sequence>
<keyword evidence="1" id="KW-1133">Transmembrane helix</keyword>
<dbReference type="EMBL" id="CP054143">
    <property type="protein sequence ID" value="QKJ66250.1"/>
    <property type="molecule type" value="Genomic_DNA"/>
</dbReference>
<gene>
    <name evidence="2" type="ORF">HQN60_05700</name>
</gene>
<dbReference type="KEGG" id="dee:HQN60_05700"/>
<keyword evidence="1" id="KW-0472">Membrane</keyword>
<evidence type="ECO:0000256" key="1">
    <source>
        <dbReference type="SAM" id="Phobius"/>
    </source>
</evidence>
<keyword evidence="3" id="KW-1185">Reference proteome</keyword>
<keyword evidence="1" id="KW-0812">Transmembrane</keyword>
<accession>A0A6M8SS26</accession>
<dbReference type="Proteomes" id="UP000504844">
    <property type="component" value="Chromosome"/>
</dbReference>
<reference evidence="2 3" key="1">
    <citation type="submission" date="2020-05" db="EMBL/GenBank/DDBJ databases">
        <title>Complete genome sequence of Deefgea sp. D17.</title>
        <authorList>
            <person name="Bae J.-W."/>
            <person name="Han J.E."/>
        </authorList>
    </citation>
    <scope>NUCLEOTIDE SEQUENCE [LARGE SCALE GENOMIC DNA]</scope>
    <source>
        <strain evidence="2 3">D17</strain>
    </source>
</reference>
<evidence type="ECO:0000313" key="3">
    <source>
        <dbReference type="Proteomes" id="UP000504844"/>
    </source>
</evidence>
<organism evidence="2 3">
    <name type="scientific">Deefgea piscis</name>
    <dbReference type="NCBI Taxonomy" id="2739061"/>
    <lineage>
        <taxon>Bacteria</taxon>
        <taxon>Pseudomonadati</taxon>
        <taxon>Pseudomonadota</taxon>
        <taxon>Betaproteobacteria</taxon>
        <taxon>Neisseriales</taxon>
        <taxon>Chitinibacteraceae</taxon>
        <taxon>Deefgea</taxon>
    </lineage>
</organism>
<dbReference type="RefSeq" id="WP_173532754.1">
    <property type="nucleotide sequence ID" value="NZ_CP054143.1"/>
</dbReference>
<dbReference type="AlphaFoldDB" id="A0A6M8SS26"/>